<keyword evidence="3" id="KW-0560">Oxidoreductase</keyword>
<dbReference type="InterPro" id="IPR002347">
    <property type="entry name" value="SDR_fam"/>
</dbReference>
<reference evidence="4" key="1">
    <citation type="journal article" date="2023" name="Mol. Phylogenet. Evol.">
        <title>Genome-scale phylogeny and comparative genomics of the fungal order Sordariales.</title>
        <authorList>
            <person name="Hensen N."/>
            <person name="Bonometti L."/>
            <person name="Westerberg I."/>
            <person name="Brannstrom I.O."/>
            <person name="Guillou S."/>
            <person name="Cros-Aarteil S."/>
            <person name="Calhoun S."/>
            <person name="Haridas S."/>
            <person name="Kuo A."/>
            <person name="Mondo S."/>
            <person name="Pangilinan J."/>
            <person name="Riley R."/>
            <person name="LaButti K."/>
            <person name="Andreopoulos B."/>
            <person name="Lipzen A."/>
            <person name="Chen C."/>
            <person name="Yan M."/>
            <person name="Daum C."/>
            <person name="Ng V."/>
            <person name="Clum A."/>
            <person name="Steindorff A."/>
            <person name="Ohm R.A."/>
            <person name="Martin F."/>
            <person name="Silar P."/>
            <person name="Natvig D.O."/>
            <person name="Lalanne C."/>
            <person name="Gautier V."/>
            <person name="Ament-Velasquez S.L."/>
            <person name="Kruys A."/>
            <person name="Hutchinson M.I."/>
            <person name="Powell A.J."/>
            <person name="Barry K."/>
            <person name="Miller A.N."/>
            <person name="Grigoriev I.V."/>
            <person name="Debuchy R."/>
            <person name="Gladieux P."/>
            <person name="Hiltunen Thoren M."/>
            <person name="Johannesson H."/>
        </authorList>
    </citation>
    <scope>NUCLEOTIDE SEQUENCE</scope>
    <source>
        <strain evidence="4">CBS 118394</strain>
    </source>
</reference>
<dbReference type="Proteomes" id="UP001283341">
    <property type="component" value="Unassembled WGS sequence"/>
</dbReference>
<dbReference type="InterPro" id="IPR036291">
    <property type="entry name" value="NAD(P)-bd_dom_sf"/>
</dbReference>
<dbReference type="PANTHER" id="PTHR43963:SF6">
    <property type="entry name" value="CHAIN DEHYDROGENASE FAMILY PROTEIN, PUTATIVE (AFU_ORTHOLOGUE AFUA_3G15350)-RELATED"/>
    <property type="match status" value="1"/>
</dbReference>
<protein>
    <submittedName>
        <fullName evidence="4">Carbonyl reductase</fullName>
    </submittedName>
</protein>
<dbReference type="EMBL" id="JAUEDM010000008">
    <property type="protein sequence ID" value="KAK3312969.1"/>
    <property type="molecule type" value="Genomic_DNA"/>
</dbReference>
<evidence type="ECO:0000313" key="5">
    <source>
        <dbReference type="Proteomes" id="UP001283341"/>
    </source>
</evidence>
<dbReference type="CDD" id="cd05324">
    <property type="entry name" value="carb_red_PTCR-like_SDR_c"/>
    <property type="match status" value="1"/>
</dbReference>
<evidence type="ECO:0000256" key="2">
    <source>
        <dbReference type="ARBA" id="ARBA00022857"/>
    </source>
</evidence>
<comment type="caution">
    <text evidence="4">The sequence shown here is derived from an EMBL/GenBank/DDBJ whole genome shotgun (WGS) entry which is preliminary data.</text>
</comment>
<dbReference type="AlphaFoldDB" id="A0AAE0HU65"/>
<dbReference type="PANTHER" id="PTHR43963">
    <property type="entry name" value="CARBONYL REDUCTASE 1-RELATED"/>
    <property type="match status" value="1"/>
</dbReference>
<name>A0AAE0HU65_9PEZI</name>
<evidence type="ECO:0000313" key="4">
    <source>
        <dbReference type="EMBL" id="KAK3312969.1"/>
    </source>
</evidence>
<dbReference type="SUPFAM" id="SSF51735">
    <property type="entry name" value="NAD(P)-binding Rossmann-fold domains"/>
    <property type="match status" value="1"/>
</dbReference>
<dbReference type="InterPro" id="IPR045313">
    <property type="entry name" value="CBR1-like"/>
</dbReference>
<dbReference type="Pfam" id="PF00106">
    <property type="entry name" value="adh_short"/>
    <property type="match status" value="1"/>
</dbReference>
<keyword evidence="5" id="KW-1185">Reference proteome</keyword>
<reference evidence="4" key="2">
    <citation type="submission" date="2023-06" db="EMBL/GenBank/DDBJ databases">
        <authorList>
            <consortium name="Lawrence Berkeley National Laboratory"/>
            <person name="Haridas S."/>
            <person name="Hensen N."/>
            <person name="Bonometti L."/>
            <person name="Westerberg I."/>
            <person name="Brannstrom I.O."/>
            <person name="Guillou S."/>
            <person name="Cros-Aarteil S."/>
            <person name="Calhoun S."/>
            <person name="Kuo A."/>
            <person name="Mondo S."/>
            <person name="Pangilinan J."/>
            <person name="Riley R."/>
            <person name="Labutti K."/>
            <person name="Andreopoulos B."/>
            <person name="Lipzen A."/>
            <person name="Chen C."/>
            <person name="Yanf M."/>
            <person name="Daum C."/>
            <person name="Ng V."/>
            <person name="Clum A."/>
            <person name="Steindorff A."/>
            <person name="Ohm R."/>
            <person name="Martin F."/>
            <person name="Silar P."/>
            <person name="Natvig D."/>
            <person name="Lalanne C."/>
            <person name="Gautier V."/>
            <person name="Ament-Velasquez S.L."/>
            <person name="Kruys A."/>
            <person name="Hutchinson M.I."/>
            <person name="Powell A.J."/>
            <person name="Barry K."/>
            <person name="Miller A.N."/>
            <person name="Grigoriev I.V."/>
            <person name="Debuchy R."/>
            <person name="Gladieux P."/>
            <person name="Thoren M.H."/>
            <person name="Johannesson H."/>
        </authorList>
    </citation>
    <scope>NUCLEOTIDE SEQUENCE</scope>
    <source>
        <strain evidence="4">CBS 118394</strain>
    </source>
</reference>
<keyword evidence="2" id="KW-0521">NADP</keyword>
<gene>
    <name evidence="4" type="ORF">B0H66DRAFT_569299</name>
</gene>
<dbReference type="Gene3D" id="3.40.50.720">
    <property type="entry name" value="NAD(P)-binding Rossmann-like Domain"/>
    <property type="match status" value="1"/>
</dbReference>
<proteinExistence type="inferred from homology"/>
<dbReference type="GO" id="GO:0016616">
    <property type="term" value="F:oxidoreductase activity, acting on the CH-OH group of donors, NAD or NADP as acceptor"/>
    <property type="evidence" value="ECO:0007669"/>
    <property type="project" value="InterPro"/>
</dbReference>
<comment type="similarity">
    <text evidence="1">Belongs to the short-chain dehydrogenases/reductases (SDR) family.</text>
</comment>
<evidence type="ECO:0000256" key="3">
    <source>
        <dbReference type="ARBA" id="ARBA00023002"/>
    </source>
</evidence>
<accession>A0AAE0HU65</accession>
<organism evidence="4 5">
    <name type="scientific">Apodospora peruviana</name>
    <dbReference type="NCBI Taxonomy" id="516989"/>
    <lineage>
        <taxon>Eukaryota</taxon>
        <taxon>Fungi</taxon>
        <taxon>Dikarya</taxon>
        <taxon>Ascomycota</taxon>
        <taxon>Pezizomycotina</taxon>
        <taxon>Sordariomycetes</taxon>
        <taxon>Sordariomycetidae</taxon>
        <taxon>Sordariales</taxon>
        <taxon>Lasiosphaeriaceae</taxon>
        <taxon>Apodospora</taxon>
    </lineage>
</organism>
<dbReference type="PRINTS" id="PR00081">
    <property type="entry name" value="GDHRDH"/>
</dbReference>
<sequence length="256" mass="27493">MSATHRTIALVTGANQGIGRAVALALARDHNYLVLVGSRSVERGEKAVAELSAQLGVGVGDKFRFLQLDLVSDESITAAIATIEKDYGHLDVLVNNAAVFLDAIVNDEILSTRELFTQTFMTNVISTAALTEAMLPLLRKAEAKPPRLVFVSSFFGSLSQRLAGDETAQWYDRDSKAYDSSKAAMNMLMLNYARILKDVNGKVNAVCPGLVATSLNKHIEGGKTPEEGTERIVQAATLGEDGETGTFSNIEGTIPF</sequence>
<evidence type="ECO:0000256" key="1">
    <source>
        <dbReference type="ARBA" id="ARBA00006484"/>
    </source>
</evidence>